<dbReference type="OrthoDB" id="127107at2"/>
<dbReference type="InterPro" id="IPR011444">
    <property type="entry name" value="DUF1549"/>
</dbReference>
<evidence type="ECO:0000313" key="6">
    <source>
        <dbReference type="Proteomes" id="UP000318878"/>
    </source>
</evidence>
<dbReference type="SUPFAM" id="SSF49899">
    <property type="entry name" value="Concanavalin A-like lectins/glucanases"/>
    <property type="match status" value="1"/>
</dbReference>
<accession>A0A5C5UT11</accession>
<dbReference type="InterPro" id="IPR022655">
    <property type="entry name" value="DUF1553"/>
</dbReference>
<dbReference type="InterPro" id="IPR011429">
    <property type="entry name" value="Cyt_c_Planctomycete-type"/>
</dbReference>
<dbReference type="Pfam" id="PF13385">
    <property type="entry name" value="Laminin_G_3"/>
    <property type="match status" value="1"/>
</dbReference>
<evidence type="ECO:0000259" key="2">
    <source>
        <dbReference type="Pfam" id="PF07583"/>
    </source>
</evidence>
<dbReference type="GO" id="GO:0020037">
    <property type="term" value="F:heme binding"/>
    <property type="evidence" value="ECO:0007669"/>
    <property type="project" value="InterPro"/>
</dbReference>
<dbReference type="PANTHER" id="PTHR35889:SF3">
    <property type="entry name" value="F-BOX DOMAIN-CONTAINING PROTEIN"/>
    <property type="match status" value="1"/>
</dbReference>
<evidence type="ECO:0000256" key="1">
    <source>
        <dbReference type="SAM" id="MobiDB-lite"/>
    </source>
</evidence>
<feature type="domain" description="DUF1553" evidence="3">
    <location>
        <begin position="735"/>
        <end position="995"/>
    </location>
</feature>
<reference evidence="5 6" key="1">
    <citation type="submission" date="2019-02" db="EMBL/GenBank/DDBJ databases">
        <title>Deep-cultivation of Planctomycetes and their phenomic and genomic characterization uncovers novel biology.</title>
        <authorList>
            <person name="Wiegand S."/>
            <person name="Jogler M."/>
            <person name="Boedeker C."/>
            <person name="Pinto D."/>
            <person name="Vollmers J."/>
            <person name="Rivas-Marin E."/>
            <person name="Kohn T."/>
            <person name="Peeters S.H."/>
            <person name="Heuer A."/>
            <person name="Rast P."/>
            <person name="Oberbeckmann S."/>
            <person name="Bunk B."/>
            <person name="Jeske O."/>
            <person name="Meyerdierks A."/>
            <person name="Storesund J.E."/>
            <person name="Kallscheuer N."/>
            <person name="Luecker S."/>
            <person name="Lage O.M."/>
            <person name="Pohl T."/>
            <person name="Merkel B.J."/>
            <person name="Hornburger P."/>
            <person name="Mueller R.-W."/>
            <person name="Bruemmer F."/>
            <person name="Labrenz M."/>
            <person name="Spormann A.M."/>
            <person name="Op Den Camp H."/>
            <person name="Overmann J."/>
            <person name="Amann R."/>
            <person name="Jetten M.S.M."/>
            <person name="Mascher T."/>
            <person name="Medema M.H."/>
            <person name="Devos D.P."/>
            <person name="Kaster A.-K."/>
            <person name="Ovreas L."/>
            <person name="Rohde M."/>
            <person name="Galperin M.Y."/>
            <person name="Jogler C."/>
        </authorList>
    </citation>
    <scope>NUCLEOTIDE SEQUENCE [LARGE SCALE GENOMIC DNA]</scope>
    <source>
        <strain evidence="5 6">Enr8</strain>
    </source>
</reference>
<evidence type="ECO:0000313" key="5">
    <source>
        <dbReference type="EMBL" id="TWT29524.1"/>
    </source>
</evidence>
<dbReference type="Gene3D" id="2.60.120.200">
    <property type="match status" value="1"/>
</dbReference>
<gene>
    <name evidence="5" type="ORF">Enr8_50410</name>
</gene>
<sequence length="1049" mass="117826">MIEGDVTFSPQAVHLPLKLSLFQLAIFALSALGTRYVLADSPEGVRPDFAAQVLPILTQRCFACHGPDADKREADLRLDQASSLFQRRGDQPAVIQPGDAADSPLYQRLIASDPAEQMPPPSHGGPLSLDEITTIKRWIDNGAKWEGHWAFQPIVRPELPPALLGYSDQPIDRLVAAKWKEHDLTPAEPASREMLLRRVTFALTGLPPTATEIQDFLADQRPGAYERVVDRLLASPHYGEQMARQWLDLARYADTHGFNIDSYRDMWRWRDWVIDAYNSNMPFDQFTREQLAGDLLPNATVDQITATGFNRNHPINDEMGAIPEEYLHFYAADRANTTATVWLGLTLACAECHDHKYDPISQRDYYQFYAFFNNVDDQGLDGRRGNAAPTIISPTKEQSQQLTGLDQQLRTLDAALSAARDEAQQSPSNWERSTEQVAAAANPPTDSAARLSLDGESGGVRIQRENDEAPLFLPGKFDQALLCDGRTLITPSEAIQLGDTFSIGLWAYPTTSNATVLAASPDFTLSLDRGQLVYETIERRLHTTEVMSKNLWQQVTLTVDGKQIAVYRDGVLLPLSPSERIDTMEVDQASPEVTQLQFGRAGELDGFRGLLDDVRIYARTLSPLEVQRLGGGDPIGEILAKPTEQRTDGEQATLLDHYLRQTDPHYAQQVERHETIARQRRRFIENFPETMVMRERTERRPARILERGRYDLPGETVTPDVLDCLPSLRRHTNADRLALAEWLTDDRQPLTARVAVNRYWQKLFGTSLVATPEDFGLRSSPPSNRALLDYLAADFRDNNWDVKRLLKQIVMSATYRQTSAVDVAKWNADPANQYLARGPRLRLSAEQLRDAALAASDLLNDHIGGPSVRPYQPADLWEAISYGRDFTAQRYAQDHGDRLYRRSLYTFWKRTSPPPNMSAFDAPNREFCTLTRSQTNTPQQALVLMNDPTFIEASRALAAEMMQSTPDVETQIASAFRRIVSRAPSQQERQILARVYEAQLAHYRQDLDGARELVAIGESPTADLPADEQAALTMVVSTIMNLDEAIHAN</sequence>
<dbReference type="PANTHER" id="PTHR35889">
    <property type="entry name" value="CYCLOINULO-OLIGOSACCHARIDE FRUCTANOTRANSFERASE-RELATED"/>
    <property type="match status" value="1"/>
</dbReference>
<feature type="region of interest" description="Disordered" evidence="1">
    <location>
        <begin position="418"/>
        <end position="448"/>
    </location>
</feature>
<dbReference type="GO" id="GO:0009055">
    <property type="term" value="F:electron transfer activity"/>
    <property type="evidence" value="ECO:0007669"/>
    <property type="project" value="InterPro"/>
</dbReference>
<dbReference type="InterPro" id="IPR013320">
    <property type="entry name" value="ConA-like_dom_sf"/>
</dbReference>
<dbReference type="AlphaFoldDB" id="A0A5C5UT11"/>
<protein>
    <submittedName>
        <fullName evidence="5">Planctomycete cytochrome C</fullName>
    </submittedName>
</protein>
<dbReference type="EMBL" id="SJPF01000008">
    <property type="protein sequence ID" value="TWT29524.1"/>
    <property type="molecule type" value="Genomic_DNA"/>
</dbReference>
<dbReference type="Pfam" id="PF07635">
    <property type="entry name" value="PSCyt1"/>
    <property type="match status" value="1"/>
</dbReference>
<comment type="caution">
    <text evidence="5">The sequence shown here is derived from an EMBL/GenBank/DDBJ whole genome shotgun (WGS) entry which is preliminary data.</text>
</comment>
<name>A0A5C5UT11_9BACT</name>
<dbReference type="Pfam" id="PF07583">
    <property type="entry name" value="PSCyt2"/>
    <property type="match status" value="1"/>
</dbReference>
<proteinExistence type="predicted"/>
<evidence type="ECO:0000259" key="4">
    <source>
        <dbReference type="Pfam" id="PF07635"/>
    </source>
</evidence>
<dbReference type="Pfam" id="PF07587">
    <property type="entry name" value="PSD1"/>
    <property type="match status" value="1"/>
</dbReference>
<dbReference type="Proteomes" id="UP000318878">
    <property type="component" value="Unassembled WGS sequence"/>
</dbReference>
<dbReference type="SUPFAM" id="SSF46626">
    <property type="entry name" value="Cytochrome c"/>
    <property type="match status" value="1"/>
</dbReference>
<feature type="domain" description="DUF1549" evidence="2">
    <location>
        <begin position="170"/>
        <end position="376"/>
    </location>
</feature>
<evidence type="ECO:0000259" key="3">
    <source>
        <dbReference type="Pfam" id="PF07587"/>
    </source>
</evidence>
<organism evidence="5 6">
    <name type="scientific">Blastopirellula retiformator</name>
    <dbReference type="NCBI Taxonomy" id="2527970"/>
    <lineage>
        <taxon>Bacteria</taxon>
        <taxon>Pseudomonadati</taxon>
        <taxon>Planctomycetota</taxon>
        <taxon>Planctomycetia</taxon>
        <taxon>Pirellulales</taxon>
        <taxon>Pirellulaceae</taxon>
        <taxon>Blastopirellula</taxon>
    </lineage>
</organism>
<dbReference type="InterPro" id="IPR036909">
    <property type="entry name" value="Cyt_c-like_dom_sf"/>
</dbReference>
<feature type="domain" description="Cytochrome C Planctomycete-type" evidence="4">
    <location>
        <begin position="61"/>
        <end position="121"/>
    </location>
</feature>
<keyword evidence="6" id="KW-1185">Reference proteome</keyword>
<feature type="compositionally biased region" description="Low complexity" evidence="1">
    <location>
        <begin position="438"/>
        <end position="448"/>
    </location>
</feature>